<sequence>MARVFKLLAVILLVVLLVGCMPTQSPKPDLTTLDVINNVEGDLIIRRAADHIWIYTAYQDELSKNGLILESDHGIGIIDPPDNLDQAERLDALIEEYFGKRVDQVLWTGRLLTRQPVYQHYQEASALLYVPEAVAQDESLEGAKLYIPNAPDKIILEDHALEALCFRKKGDLEALHISLWLEELALLYTGPNLISQDIDMIESPVYETSVWEQIVTGLQAAVPNPVIVVTDSGAAGGPELFDHTFALIREREFTLNYGSEKLPLRKVFLDEEITKTFGKPEKIEESILGIGADTFTGSRIRTFSFNKTQVSLFAPPNGQDFWLSSIVTRDPRFSTVRGLNVGESLELLITKYPEAKPVPNEMTDPGNMDYVYDQDTQGEYAICFEVRAGIIDRIRLEYTLR</sequence>
<dbReference type="InterPro" id="IPR036866">
    <property type="entry name" value="RibonucZ/Hydroxyglut_hydro"/>
</dbReference>
<dbReference type="AlphaFoldDB" id="A0A1G5RZK5"/>
<evidence type="ECO:0000313" key="2">
    <source>
        <dbReference type="Proteomes" id="UP000199208"/>
    </source>
</evidence>
<dbReference type="EMBL" id="FMWL01000005">
    <property type="protein sequence ID" value="SCZ78891.1"/>
    <property type="molecule type" value="Genomic_DNA"/>
</dbReference>
<reference evidence="1 2" key="1">
    <citation type="submission" date="2016-10" db="EMBL/GenBank/DDBJ databases">
        <authorList>
            <person name="de Groot N.N."/>
        </authorList>
    </citation>
    <scope>NUCLEOTIDE SEQUENCE [LARGE SCALE GENOMIC DNA]</scope>
    <source>
        <strain evidence="1 2">DSM 2784</strain>
    </source>
</reference>
<dbReference type="Proteomes" id="UP000199208">
    <property type="component" value="Unassembled WGS sequence"/>
</dbReference>
<dbReference type="STRING" id="1120920.SAMN03080599_01493"/>
<dbReference type="OrthoDB" id="2086759at2"/>
<dbReference type="Gene3D" id="3.60.15.10">
    <property type="entry name" value="Ribonuclease Z/Hydroxyacylglutathione hydrolase-like"/>
    <property type="match status" value="1"/>
</dbReference>
<keyword evidence="2" id="KW-1185">Reference proteome</keyword>
<name>A0A1G5RZK5_9FIRM</name>
<dbReference type="RefSeq" id="WP_092590257.1">
    <property type="nucleotide sequence ID" value="NZ_FMWL01000005.1"/>
</dbReference>
<proteinExistence type="predicted"/>
<dbReference type="PROSITE" id="PS51257">
    <property type="entry name" value="PROKAR_LIPOPROTEIN"/>
    <property type="match status" value="1"/>
</dbReference>
<protein>
    <submittedName>
        <fullName evidence="1">Uncharacterized protein</fullName>
    </submittedName>
</protein>
<accession>A0A1G5RZK5</accession>
<evidence type="ECO:0000313" key="1">
    <source>
        <dbReference type="EMBL" id="SCZ78891.1"/>
    </source>
</evidence>
<dbReference type="SUPFAM" id="SSF56281">
    <property type="entry name" value="Metallo-hydrolase/oxidoreductase"/>
    <property type="match status" value="1"/>
</dbReference>
<organism evidence="1 2">
    <name type="scientific">Acidaminobacter hydrogenoformans DSM 2784</name>
    <dbReference type="NCBI Taxonomy" id="1120920"/>
    <lineage>
        <taxon>Bacteria</taxon>
        <taxon>Bacillati</taxon>
        <taxon>Bacillota</taxon>
        <taxon>Clostridia</taxon>
        <taxon>Peptostreptococcales</taxon>
        <taxon>Acidaminobacteraceae</taxon>
        <taxon>Acidaminobacter</taxon>
    </lineage>
</organism>
<gene>
    <name evidence="1" type="ORF">SAMN03080599_01493</name>
</gene>